<feature type="compositionally biased region" description="Polar residues" evidence="1">
    <location>
        <begin position="121"/>
        <end position="130"/>
    </location>
</feature>
<proteinExistence type="predicted"/>
<organism evidence="2 3">
    <name type="scientific">Brassicogethes aeneus</name>
    <name type="common">Rape pollen beetle</name>
    <name type="synonym">Meligethes aeneus</name>
    <dbReference type="NCBI Taxonomy" id="1431903"/>
    <lineage>
        <taxon>Eukaryota</taxon>
        <taxon>Metazoa</taxon>
        <taxon>Ecdysozoa</taxon>
        <taxon>Arthropoda</taxon>
        <taxon>Hexapoda</taxon>
        <taxon>Insecta</taxon>
        <taxon>Pterygota</taxon>
        <taxon>Neoptera</taxon>
        <taxon>Endopterygota</taxon>
        <taxon>Coleoptera</taxon>
        <taxon>Polyphaga</taxon>
        <taxon>Cucujiformia</taxon>
        <taxon>Nitidulidae</taxon>
        <taxon>Meligethinae</taxon>
        <taxon>Brassicogethes</taxon>
    </lineage>
</organism>
<feature type="compositionally biased region" description="Basic and acidic residues" evidence="1">
    <location>
        <begin position="111"/>
        <end position="120"/>
    </location>
</feature>
<reference evidence="2" key="1">
    <citation type="submission" date="2021-12" db="EMBL/GenBank/DDBJ databases">
        <authorList>
            <person name="King R."/>
        </authorList>
    </citation>
    <scope>NUCLEOTIDE SEQUENCE</scope>
</reference>
<evidence type="ECO:0000256" key="1">
    <source>
        <dbReference type="SAM" id="MobiDB-lite"/>
    </source>
</evidence>
<dbReference type="Proteomes" id="UP001154078">
    <property type="component" value="Chromosome 2"/>
</dbReference>
<dbReference type="EMBL" id="OV121133">
    <property type="protein sequence ID" value="CAH0551025.1"/>
    <property type="molecule type" value="Genomic_DNA"/>
</dbReference>
<gene>
    <name evidence="2" type="ORF">MELIAE_LOCUS3722</name>
</gene>
<protein>
    <submittedName>
        <fullName evidence="2">Uncharacterized protein</fullName>
    </submittedName>
</protein>
<dbReference type="AlphaFoldDB" id="A0A9P0AZZ8"/>
<evidence type="ECO:0000313" key="3">
    <source>
        <dbReference type="Proteomes" id="UP001154078"/>
    </source>
</evidence>
<keyword evidence="3" id="KW-1185">Reference proteome</keyword>
<feature type="compositionally biased region" description="Polar residues" evidence="1">
    <location>
        <begin position="98"/>
        <end position="109"/>
    </location>
</feature>
<feature type="compositionally biased region" description="Polar residues" evidence="1">
    <location>
        <begin position="152"/>
        <end position="162"/>
    </location>
</feature>
<feature type="region of interest" description="Disordered" evidence="1">
    <location>
        <begin position="98"/>
        <end position="162"/>
    </location>
</feature>
<evidence type="ECO:0000313" key="2">
    <source>
        <dbReference type="EMBL" id="CAH0551025.1"/>
    </source>
</evidence>
<accession>A0A9P0AZZ8</accession>
<sequence>MTLASELNSVHLLAPGVKITSYRHRQDPYRPYFMLLEDATYSYCQDIPGLRRKWEYAMKLILECINYDEHNWSVNCDFKTPSNKFGYDISGKENCTQPSSLKVISTPNNRLVDENAEKENSPQPSTSKESMPSDPPVNNIALIDDDEEENNVHSQQSTSKVI</sequence>
<name>A0A9P0AZZ8_BRAAE</name>